<dbReference type="Pfam" id="PF00171">
    <property type="entry name" value="Aldedh"/>
    <property type="match status" value="1"/>
</dbReference>
<comment type="caution">
    <text evidence="7">The sequence shown here is derived from an EMBL/GenBank/DDBJ whole genome shotgun (WGS) entry which is preliminary data.</text>
</comment>
<dbReference type="EMBL" id="BAABJZ010000066">
    <property type="protein sequence ID" value="GAA4886610.1"/>
    <property type="molecule type" value="Genomic_DNA"/>
</dbReference>
<keyword evidence="8" id="KW-1185">Reference proteome</keyword>
<evidence type="ECO:0000256" key="4">
    <source>
        <dbReference type="PROSITE-ProRule" id="PRU10007"/>
    </source>
</evidence>
<dbReference type="PROSITE" id="PS00070">
    <property type="entry name" value="ALDEHYDE_DEHYDR_CYS"/>
    <property type="match status" value="1"/>
</dbReference>
<evidence type="ECO:0000313" key="8">
    <source>
        <dbReference type="Proteomes" id="UP001499988"/>
    </source>
</evidence>
<dbReference type="NCBIfam" id="TIGR03216">
    <property type="entry name" value="OH_muco_semi_DH"/>
    <property type="match status" value="1"/>
</dbReference>
<dbReference type="InterPro" id="IPR016160">
    <property type="entry name" value="Ald_DH_CS_CYS"/>
</dbReference>
<feature type="active site" evidence="4">
    <location>
        <position position="252"/>
    </location>
</feature>
<organism evidence="7 8">
    <name type="scientific">Ferrimonas pelagia</name>
    <dbReference type="NCBI Taxonomy" id="1177826"/>
    <lineage>
        <taxon>Bacteria</taxon>
        <taxon>Pseudomonadati</taxon>
        <taxon>Pseudomonadota</taxon>
        <taxon>Gammaproteobacteria</taxon>
        <taxon>Alteromonadales</taxon>
        <taxon>Ferrimonadaceae</taxon>
        <taxon>Ferrimonas</taxon>
    </lineage>
</organism>
<evidence type="ECO:0000256" key="3">
    <source>
        <dbReference type="ARBA" id="ARBA00023027"/>
    </source>
</evidence>
<gene>
    <name evidence="7" type="ORF">GCM10023333_20010</name>
</gene>
<dbReference type="CDD" id="cd07093">
    <property type="entry name" value="ALDH_F8_HMSADH"/>
    <property type="match status" value="1"/>
</dbReference>
<dbReference type="Proteomes" id="UP001499988">
    <property type="component" value="Unassembled WGS sequence"/>
</dbReference>
<evidence type="ECO:0000256" key="2">
    <source>
        <dbReference type="ARBA" id="ARBA00023002"/>
    </source>
</evidence>
<dbReference type="SUPFAM" id="SSF53720">
    <property type="entry name" value="ALDH-like"/>
    <property type="match status" value="1"/>
</dbReference>
<protein>
    <submittedName>
        <fullName evidence="7">Aldehyde dehydrogenase</fullName>
    </submittedName>
</protein>
<proteinExistence type="inferred from homology"/>
<dbReference type="Gene3D" id="3.40.605.10">
    <property type="entry name" value="Aldehyde Dehydrogenase, Chain A, domain 1"/>
    <property type="match status" value="1"/>
</dbReference>
<dbReference type="PROSITE" id="PS00687">
    <property type="entry name" value="ALDEHYDE_DEHYDR_GLU"/>
    <property type="match status" value="1"/>
</dbReference>
<evidence type="ECO:0000313" key="7">
    <source>
        <dbReference type="EMBL" id="GAA4886610.1"/>
    </source>
</evidence>
<feature type="domain" description="Aldehyde dehydrogenase" evidence="6">
    <location>
        <begin position="15"/>
        <end position="480"/>
    </location>
</feature>
<dbReference type="PANTHER" id="PTHR43720:SF2">
    <property type="entry name" value="2-AMINOMUCONIC SEMIALDEHYDE DEHYDROGENASE"/>
    <property type="match status" value="1"/>
</dbReference>
<dbReference type="RefSeq" id="WP_345335238.1">
    <property type="nucleotide sequence ID" value="NZ_BAABJZ010000066.1"/>
</dbReference>
<dbReference type="InterPro" id="IPR016163">
    <property type="entry name" value="Ald_DH_C"/>
</dbReference>
<keyword evidence="3" id="KW-0520">NAD</keyword>
<dbReference type="InterPro" id="IPR016162">
    <property type="entry name" value="Ald_DH_N"/>
</dbReference>
<reference evidence="8" key="1">
    <citation type="journal article" date="2019" name="Int. J. Syst. Evol. Microbiol.">
        <title>The Global Catalogue of Microorganisms (GCM) 10K type strain sequencing project: providing services to taxonomists for standard genome sequencing and annotation.</title>
        <authorList>
            <consortium name="The Broad Institute Genomics Platform"/>
            <consortium name="The Broad Institute Genome Sequencing Center for Infectious Disease"/>
            <person name="Wu L."/>
            <person name="Ma J."/>
        </authorList>
    </citation>
    <scope>NUCLEOTIDE SEQUENCE [LARGE SCALE GENOMIC DNA]</scope>
    <source>
        <strain evidence="8">JCM 18401</strain>
    </source>
</reference>
<dbReference type="Gene3D" id="3.40.309.10">
    <property type="entry name" value="Aldehyde Dehydrogenase, Chain A, domain 2"/>
    <property type="match status" value="1"/>
</dbReference>
<evidence type="ECO:0000256" key="1">
    <source>
        <dbReference type="ARBA" id="ARBA00009986"/>
    </source>
</evidence>
<sequence length="487" mass="52686">MSKRILGYIDGVFADSERQFDDISPVDGHLVAQVARASVGQIDAAVQAARRALPAWRSLSVLERAAWLHKLADRMAEREAEFVAAEIADTGKSLAQVQAIDIPRGTANFRFFADLIKNVPSEAWHSQSADGDAILNYTVDKPLGVVAVIAPWNLPLLLATWKIAPALACGNTLVVKPSEETPGSMALLAQCLDEIDFPKGVFNLLHGFGPDCVGQWLTEHDGVDAVTFTGESRTGSAIMRAVADRVKPVSFELGGKNAAVVFADADLDKAIAGVARSSFTNCGQVCLCTERVYVHRSLFDRFVAGLAEAANGYVVGRPYDQGTVMGPLISRGHRDKVMGYFELARQGGAEFVTGGTVPQFNDERDAGAFVLPTVLTGLADDHRFNREEIFGPVCHIAPFDEEAEVIDRINDSDYGLAASVWTQDLNRAHRVAPQIEAGLVWINTWYLRDLNTPFGGVKLSGIGREGGIHSLNFYREPSTVCIAMAQG</sequence>
<dbReference type="InterPro" id="IPR029510">
    <property type="entry name" value="Ald_DH_CS_GLU"/>
</dbReference>
<evidence type="ECO:0000259" key="6">
    <source>
        <dbReference type="Pfam" id="PF00171"/>
    </source>
</evidence>
<dbReference type="InterPro" id="IPR015590">
    <property type="entry name" value="Aldehyde_DH_dom"/>
</dbReference>
<name>A0ABP9ESV5_9GAMM</name>
<dbReference type="InterPro" id="IPR017628">
    <property type="entry name" value="OHmuconic_semiald_DH"/>
</dbReference>
<accession>A0ABP9ESV5</accession>
<dbReference type="PANTHER" id="PTHR43720">
    <property type="entry name" value="2-AMINOMUCONIC SEMIALDEHYDE DEHYDROGENASE"/>
    <property type="match status" value="1"/>
</dbReference>
<keyword evidence="2 5" id="KW-0560">Oxidoreductase</keyword>
<evidence type="ECO:0000256" key="5">
    <source>
        <dbReference type="RuleBase" id="RU003345"/>
    </source>
</evidence>
<dbReference type="InterPro" id="IPR016161">
    <property type="entry name" value="Ald_DH/histidinol_DH"/>
</dbReference>
<comment type="similarity">
    <text evidence="1 5">Belongs to the aldehyde dehydrogenase family.</text>
</comment>